<dbReference type="Pfam" id="PF00300">
    <property type="entry name" value="His_Phos_1"/>
    <property type="match status" value="1"/>
</dbReference>
<reference evidence="1 2" key="1">
    <citation type="submission" date="2023-07" db="EMBL/GenBank/DDBJ databases">
        <title>Sorghum-associated microbial communities from plants grown in Nebraska, USA.</title>
        <authorList>
            <person name="Schachtman D."/>
        </authorList>
    </citation>
    <scope>NUCLEOTIDE SEQUENCE [LARGE SCALE GENOMIC DNA]</scope>
    <source>
        <strain evidence="1 2">BE313</strain>
    </source>
</reference>
<dbReference type="SUPFAM" id="SSF53254">
    <property type="entry name" value="Phosphoglycerate mutase-like"/>
    <property type="match status" value="1"/>
</dbReference>
<dbReference type="EC" id="3.1.3.73" evidence="1"/>
<accession>A0ABU2CE22</accession>
<dbReference type="GO" id="GO:0043755">
    <property type="term" value="F:alpha-ribazole phosphatase activity"/>
    <property type="evidence" value="ECO:0007669"/>
    <property type="project" value="UniProtKB-EC"/>
</dbReference>
<dbReference type="RefSeq" id="WP_310376106.1">
    <property type="nucleotide sequence ID" value="NZ_JAVDXT010000004.1"/>
</dbReference>
<dbReference type="InterPro" id="IPR013078">
    <property type="entry name" value="His_Pase_superF_clade-1"/>
</dbReference>
<gene>
    <name evidence="1" type="ORF">J2X19_004151</name>
</gene>
<dbReference type="InterPro" id="IPR029033">
    <property type="entry name" value="His_PPase_superfam"/>
</dbReference>
<keyword evidence="1" id="KW-0378">Hydrolase</keyword>
<comment type="caution">
    <text evidence="1">The sequence shown here is derived from an EMBL/GenBank/DDBJ whole genome shotgun (WGS) entry which is preliminary data.</text>
</comment>
<dbReference type="Gene3D" id="3.40.50.1240">
    <property type="entry name" value="Phosphoglycerate mutase-like"/>
    <property type="match status" value="1"/>
</dbReference>
<organism evidence="1 2">
    <name type="scientific">Rhodoferax ferrireducens</name>
    <dbReference type="NCBI Taxonomy" id="192843"/>
    <lineage>
        <taxon>Bacteria</taxon>
        <taxon>Pseudomonadati</taxon>
        <taxon>Pseudomonadota</taxon>
        <taxon>Betaproteobacteria</taxon>
        <taxon>Burkholderiales</taxon>
        <taxon>Comamonadaceae</taxon>
        <taxon>Rhodoferax</taxon>
    </lineage>
</organism>
<protein>
    <submittedName>
        <fullName evidence="1">Alpha-ribazole phosphatase</fullName>
        <ecNumber evidence="1">3.1.3.73</ecNumber>
    </submittedName>
</protein>
<dbReference type="SMART" id="SM00855">
    <property type="entry name" value="PGAM"/>
    <property type="match status" value="1"/>
</dbReference>
<dbReference type="EMBL" id="JAVDXT010000004">
    <property type="protein sequence ID" value="MDR7379457.1"/>
    <property type="molecule type" value="Genomic_DNA"/>
</dbReference>
<dbReference type="Proteomes" id="UP001180487">
    <property type="component" value="Unassembled WGS sequence"/>
</dbReference>
<proteinExistence type="predicted"/>
<sequence>MTLWAVRHAQPLVATGICYGALDLAADAPATQAAAEKLAAMLPTGCHVRSSTLQRCEQLAQVLSALRPDLMPNLDPRLREMDFGSWEGQRWDAIGQSALDAWTADFAQHRPGGGESVQGFMQRVAAAWDEKGDGPTLWITHAGVIRACSLLHAGLRQITQASQWPQAAPGYGECIFFK</sequence>
<evidence type="ECO:0000313" key="2">
    <source>
        <dbReference type="Proteomes" id="UP001180487"/>
    </source>
</evidence>
<name>A0ABU2CE22_9BURK</name>
<keyword evidence="2" id="KW-1185">Reference proteome</keyword>
<evidence type="ECO:0000313" key="1">
    <source>
        <dbReference type="EMBL" id="MDR7379457.1"/>
    </source>
</evidence>